<organism evidence="2">
    <name type="scientific">Singulisphaera sp. Ch08</name>
    <dbReference type="NCBI Taxonomy" id="3120278"/>
    <lineage>
        <taxon>Bacteria</taxon>
        <taxon>Pseudomonadati</taxon>
        <taxon>Planctomycetota</taxon>
        <taxon>Planctomycetia</taxon>
        <taxon>Isosphaerales</taxon>
        <taxon>Isosphaeraceae</taxon>
        <taxon>Singulisphaera</taxon>
    </lineage>
</organism>
<dbReference type="AlphaFoldDB" id="A0AAU7C7Z5"/>
<evidence type="ECO:0000313" key="2">
    <source>
        <dbReference type="EMBL" id="XBH01245.1"/>
    </source>
</evidence>
<protein>
    <recommendedName>
        <fullName evidence="3">Carboxypeptidase regulatory-like domain-containing protein</fullName>
    </recommendedName>
</protein>
<dbReference type="EMBL" id="CP155447">
    <property type="protein sequence ID" value="XBH01245.1"/>
    <property type="molecule type" value="Genomic_DNA"/>
</dbReference>
<dbReference type="RefSeq" id="WP_406693938.1">
    <property type="nucleotide sequence ID" value="NZ_CP155447.1"/>
</dbReference>
<sequence length="158" mass="16013">MISTESLRAVGGWPSVVLGLALMTFAGCGGSSADGFSRFPVDGTVTLDGKPLASGTISFNALQQGASASGPIADGAFRLAGDDGLSPGPYRVEIYSLQPTGKKVPHADDPGTLVDETANVVPKSYNINSVLKAEIPAGGPQEPLSFPLVGASAKSPKR</sequence>
<name>A0AAU7C7Z5_9BACT</name>
<feature type="region of interest" description="Disordered" evidence="1">
    <location>
        <begin position="136"/>
        <end position="158"/>
    </location>
</feature>
<proteinExistence type="predicted"/>
<gene>
    <name evidence="2" type="ORF">V5E97_23145</name>
</gene>
<evidence type="ECO:0008006" key="3">
    <source>
        <dbReference type="Google" id="ProtNLM"/>
    </source>
</evidence>
<accession>A0AAU7C7Z5</accession>
<reference evidence="2" key="1">
    <citation type="submission" date="2024-05" db="EMBL/GenBank/DDBJ databases">
        <title>Planctomycetes of the genus Singulisphaera possess chitinolytic capabilities.</title>
        <authorList>
            <person name="Ivanova A."/>
        </authorList>
    </citation>
    <scope>NUCLEOTIDE SEQUENCE</scope>
    <source>
        <strain evidence="2">Ch08T</strain>
    </source>
</reference>
<evidence type="ECO:0000256" key="1">
    <source>
        <dbReference type="SAM" id="MobiDB-lite"/>
    </source>
</evidence>